<sequence>MGRPRGKSKKAIEPASNDDEDDSGGEEVPPTPKRRGRPQRPLKDDDADEAEDKDTAEAEEDAGDGTKPVVRPASKDHSRPQSTAESGGKKRRRRRRLKRGPKESVEEDEQGDRVKSKSSGFRPNGSRRKSTPRRAAEAGVECR</sequence>
<dbReference type="AlphaFoldDB" id="A0A1E5UUZ6"/>
<evidence type="ECO:0000313" key="3">
    <source>
        <dbReference type="Proteomes" id="UP000095767"/>
    </source>
</evidence>
<proteinExistence type="predicted"/>
<name>A0A1E5UUZ6_9POAL</name>
<feature type="compositionally biased region" description="Acidic residues" evidence="1">
    <location>
        <begin position="16"/>
        <end position="25"/>
    </location>
</feature>
<dbReference type="EMBL" id="LWDX02062211">
    <property type="protein sequence ID" value="OEL16697.1"/>
    <property type="molecule type" value="Genomic_DNA"/>
</dbReference>
<dbReference type="STRING" id="888268.A0A1E5UUZ6"/>
<dbReference type="OrthoDB" id="693270at2759"/>
<dbReference type="Proteomes" id="UP000095767">
    <property type="component" value="Unassembled WGS sequence"/>
</dbReference>
<feature type="region of interest" description="Disordered" evidence="1">
    <location>
        <begin position="1"/>
        <end position="143"/>
    </location>
</feature>
<organism evidence="2 3">
    <name type="scientific">Dichanthelium oligosanthes</name>
    <dbReference type="NCBI Taxonomy" id="888268"/>
    <lineage>
        <taxon>Eukaryota</taxon>
        <taxon>Viridiplantae</taxon>
        <taxon>Streptophyta</taxon>
        <taxon>Embryophyta</taxon>
        <taxon>Tracheophyta</taxon>
        <taxon>Spermatophyta</taxon>
        <taxon>Magnoliopsida</taxon>
        <taxon>Liliopsida</taxon>
        <taxon>Poales</taxon>
        <taxon>Poaceae</taxon>
        <taxon>PACMAD clade</taxon>
        <taxon>Panicoideae</taxon>
        <taxon>Panicodae</taxon>
        <taxon>Paniceae</taxon>
        <taxon>Dichantheliinae</taxon>
        <taxon>Dichanthelium</taxon>
    </lineage>
</organism>
<comment type="caution">
    <text evidence="2">The sequence shown here is derived from an EMBL/GenBank/DDBJ whole genome shotgun (WGS) entry which is preliminary data.</text>
</comment>
<accession>A0A1E5UUZ6</accession>
<feature type="compositionally biased region" description="Acidic residues" evidence="1">
    <location>
        <begin position="45"/>
        <end position="63"/>
    </location>
</feature>
<evidence type="ECO:0000256" key="1">
    <source>
        <dbReference type="SAM" id="MobiDB-lite"/>
    </source>
</evidence>
<dbReference type="PANTHER" id="PTHR34055:SF8">
    <property type="match status" value="1"/>
</dbReference>
<reference evidence="2 3" key="1">
    <citation type="submission" date="2016-09" db="EMBL/GenBank/DDBJ databases">
        <title>The draft genome of Dichanthelium oligosanthes: A C3 panicoid grass species.</title>
        <authorList>
            <person name="Studer A.J."/>
            <person name="Schnable J.C."/>
            <person name="Brutnell T.P."/>
        </authorList>
    </citation>
    <scope>NUCLEOTIDE SEQUENCE [LARGE SCALE GENOMIC DNA]</scope>
    <source>
        <strain evidence="3">cv. Kellogg 1175</strain>
        <tissue evidence="2">Leaf</tissue>
    </source>
</reference>
<protein>
    <submittedName>
        <fullName evidence="2">Uncharacterized protein</fullName>
    </submittedName>
</protein>
<feature type="compositionally biased region" description="Basic residues" evidence="1">
    <location>
        <begin position="89"/>
        <end position="99"/>
    </location>
</feature>
<feature type="compositionally biased region" description="Basic and acidic residues" evidence="1">
    <location>
        <begin position="134"/>
        <end position="143"/>
    </location>
</feature>
<dbReference type="PANTHER" id="PTHR34055">
    <property type="entry name" value="OS09G0491596 PROTEIN"/>
    <property type="match status" value="1"/>
</dbReference>
<gene>
    <name evidence="2" type="ORF">BAE44_0022283</name>
</gene>
<keyword evidence="3" id="KW-1185">Reference proteome</keyword>
<evidence type="ECO:0000313" key="2">
    <source>
        <dbReference type="EMBL" id="OEL16697.1"/>
    </source>
</evidence>